<dbReference type="Proteomes" id="UP001219518">
    <property type="component" value="Unassembled WGS sequence"/>
</dbReference>
<protein>
    <submittedName>
        <fullName evidence="7">Feline leukemia virus subgroup C receptor-related protein 2</fullName>
    </submittedName>
</protein>
<dbReference type="AlphaFoldDB" id="A0AAE1I0W0"/>
<feature type="transmembrane region" description="Helical" evidence="5">
    <location>
        <begin position="30"/>
        <end position="50"/>
    </location>
</feature>
<dbReference type="GO" id="GO:0016020">
    <property type="term" value="C:membrane"/>
    <property type="evidence" value="ECO:0007669"/>
    <property type="project" value="UniProtKB-SubCell"/>
</dbReference>
<keyword evidence="3 5" id="KW-1133">Transmembrane helix</keyword>
<keyword evidence="7" id="KW-0675">Receptor</keyword>
<keyword evidence="4 5" id="KW-0472">Membrane</keyword>
<sequence length="456" mass="47296">MEACPGAGPGQGGPGSGDDDIRPLPLARRWLMLGIFCIVTLANGFQWVQFAIIDDSVAAYYGTSRDVVDWTSLLFMITYLLGMLPAAWFLDKTGLRWTVLLAAAGNALAAWLKVLAVRPDLLAVLFSAQALAGVVNCFVLSVPPRLAAVWFGDHEVSTATAIGVIGNQLGNALGFAVPSVLVRAPPGAAGGGSLDDIGDDLAVVGYIVAGVCTASLLLVVLVFQAAPPCPPSRAMAAAQQLGDAHTDSLSEYLYSLKTLIASPGFLQLLVAYGISNGVSSAAGTILNGLLLSVYVDSETDAGLIGLTMVVSGLVGSVLCGLLLDATAKFKELTVAVYALSLVAIVLFTGSLYSGEIWTVYVAGALAGSTLAGYIPVGFEFAAELTYPAPEGTSSGLLSAAGMLMAIVFTLSCNRLLEEARGWLWVCCCLMAVLVVGAAFTLTIPNNLRRQRAQRAP</sequence>
<dbReference type="EMBL" id="JAHWGI010001411">
    <property type="protein sequence ID" value="KAK3930579.1"/>
    <property type="molecule type" value="Genomic_DNA"/>
</dbReference>
<feature type="transmembrane region" description="Helical" evidence="5">
    <location>
        <begin position="301"/>
        <end position="323"/>
    </location>
</feature>
<evidence type="ECO:0000256" key="3">
    <source>
        <dbReference type="ARBA" id="ARBA00022989"/>
    </source>
</evidence>
<evidence type="ECO:0000256" key="5">
    <source>
        <dbReference type="SAM" id="Phobius"/>
    </source>
</evidence>
<feature type="transmembrane region" description="Helical" evidence="5">
    <location>
        <begin position="394"/>
        <end position="416"/>
    </location>
</feature>
<feature type="transmembrane region" description="Helical" evidence="5">
    <location>
        <begin position="359"/>
        <end position="382"/>
    </location>
</feature>
<keyword evidence="2 5" id="KW-0812">Transmembrane</keyword>
<dbReference type="PANTHER" id="PTHR10924">
    <property type="entry name" value="MAJOR FACILITATOR SUPERFAMILY PROTEIN-RELATED"/>
    <property type="match status" value="1"/>
</dbReference>
<feature type="domain" description="Major facilitator superfamily (MFS) profile" evidence="6">
    <location>
        <begin position="32"/>
        <end position="448"/>
    </location>
</feature>
<evidence type="ECO:0000259" key="6">
    <source>
        <dbReference type="PROSITE" id="PS50850"/>
    </source>
</evidence>
<proteinExistence type="predicted"/>
<reference evidence="7" key="2">
    <citation type="journal article" date="2023" name="BMC Genomics">
        <title>Pest status, molecular evolution, and epigenetic factors derived from the genome assembly of Frankliniella fusca, a thysanopteran phytovirus vector.</title>
        <authorList>
            <person name="Catto M.A."/>
            <person name="Labadie P.E."/>
            <person name="Jacobson A.L."/>
            <person name="Kennedy G.G."/>
            <person name="Srinivasan R."/>
            <person name="Hunt B.G."/>
        </authorList>
    </citation>
    <scope>NUCLEOTIDE SEQUENCE</scope>
    <source>
        <strain evidence="7">PL_HMW_Pooled</strain>
    </source>
</reference>
<dbReference type="GO" id="GO:0020037">
    <property type="term" value="F:heme binding"/>
    <property type="evidence" value="ECO:0007669"/>
    <property type="project" value="TreeGrafter"/>
</dbReference>
<name>A0AAE1I0W0_9NEOP</name>
<dbReference type="PROSITE" id="PS50850">
    <property type="entry name" value="MFS"/>
    <property type="match status" value="1"/>
</dbReference>
<dbReference type="Pfam" id="PF07690">
    <property type="entry name" value="MFS_1"/>
    <property type="match status" value="1"/>
</dbReference>
<keyword evidence="8" id="KW-1185">Reference proteome</keyword>
<dbReference type="InterPro" id="IPR049680">
    <property type="entry name" value="FLVCR1-2_SLC49-like"/>
</dbReference>
<dbReference type="InterPro" id="IPR020846">
    <property type="entry name" value="MFS_dom"/>
</dbReference>
<gene>
    <name evidence="7" type="ORF">KUF71_005313</name>
</gene>
<reference evidence="7" key="1">
    <citation type="submission" date="2021-07" db="EMBL/GenBank/DDBJ databases">
        <authorList>
            <person name="Catto M.A."/>
            <person name="Jacobson A."/>
            <person name="Kennedy G."/>
            <person name="Labadie P."/>
            <person name="Hunt B.G."/>
            <person name="Srinivasan R."/>
        </authorList>
    </citation>
    <scope>NUCLEOTIDE SEQUENCE</scope>
    <source>
        <strain evidence="7">PL_HMW_Pooled</strain>
        <tissue evidence="7">Head</tissue>
    </source>
</reference>
<comment type="caution">
    <text evidence="7">The sequence shown here is derived from an EMBL/GenBank/DDBJ whole genome shotgun (WGS) entry which is preliminary data.</text>
</comment>
<accession>A0AAE1I0W0</accession>
<evidence type="ECO:0000256" key="1">
    <source>
        <dbReference type="ARBA" id="ARBA00004141"/>
    </source>
</evidence>
<dbReference type="PANTHER" id="PTHR10924:SF4">
    <property type="entry name" value="GH15861P"/>
    <property type="match status" value="1"/>
</dbReference>
<dbReference type="GO" id="GO:0015232">
    <property type="term" value="F:heme transmembrane transporter activity"/>
    <property type="evidence" value="ECO:0007669"/>
    <property type="project" value="TreeGrafter"/>
</dbReference>
<comment type="subcellular location">
    <subcellularLocation>
        <location evidence="1">Membrane</location>
        <topology evidence="1">Multi-pass membrane protein</topology>
    </subcellularLocation>
</comment>
<evidence type="ECO:0000313" key="8">
    <source>
        <dbReference type="Proteomes" id="UP001219518"/>
    </source>
</evidence>
<feature type="transmembrane region" description="Helical" evidence="5">
    <location>
        <begin position="335"/>
        <end position="353"/>
    </location>
</feature>
<feature type="transmembrane region" description="Helical" evidence="5">
    <location>
        <begin position="122"/>
        <end position="142"/>
    </location>
</feature>
<feature type="transmembrane region" description="Helical" evidence="5">
    <location>
        <begin position="97"/>
        <end position="116"/>
    </location>
</feature>
<dbReference type="InterPro" id="IPR011701">
    <property type="entry name" value="MFS"/>
</dbReference>
<feature type="transmembrane region" description="Helical" evidence="5">
    <location>
        <begin position="422"/>
        <end position="444"/>
    </location>
</feature>
<dbReference type="InterPro" id="IPR036259">
    <property type="entry name" value="MFS_trans_sf"/>
</dbReference>
<evidence type="ECO:0000256" key="2">
    <source>
        <dbReference type="ARBA" id="ARBA00022692"/>
    </source>
</evidence>
<dbReference type="GO" id="GO:0097037">
    <property type="term" value="P:heme export"/>
    <property type="evidence" value="ECO:0007669"/>
    <property type="project" value="TreeGrafter"/>
</dbReference>
<feature type="transmembrane region" description="Helical" evidence="5">
    <location>
        <begin position="70"/>
        <end position="90"/>
    </location>
</feature>
<dbReference type="SUPFAM" id="SSF103473">
    <property type="entry name" value="MFS general substrate transporter"/>
    <property type="match status" value="1"/>
</dbReference>
<feature type="transmembrane region" description="Helical" evidence="5">
    <location>
        <begin position="203"/>
        <end position="226"/>
    </location>
</feature>
<dbReference type="Gene3D" id="1.20.1250.20">
    <property type="entry name" value="MFS general substrate transporter like domains"/>
    <property type="match status" value="1"/>
</dbReference>
<evidence type="ECO:0000256" key="4">
    <source>
        <dbReference type="ARBA" id="ARBA00023136"/>
    </source>
</evidence>
<evidence type="ECO:0000313" key="7">
    <source>
        <dbReference type="EMBL" id="KAK3930579.1"/>
    </source>
</evidence>
<organism evidence="7 8">
    <name type="scientific">Frankliniella fusca</name>
    <dbReference type="NCBI Taxonomy" id="407009"/>
    <lineage>
        <taxon>Eukaryota</taxon>
        <taxon>Metazoa</taxon>
        <taxon>Ecdysozoa</taxon>
        <taxon>Arthropoda</taxon>
        <taxon>Hexapoda</taxon>
        <taxon>Insecta</taxon>
        <taxon>Pterygota</taxon>
        <taxon>Neoptera</taxon>
        <taxon>Paraneoptera</taxon>
        <taxon>Thysanoptera</taxon>
        <taxon>Terebrantia</taxon>
        <taxon>Thripoidea</taxon>
        <taxon>Thripidae</taxon>
        <taxon>Frankliniella</taxon>
    </lineage>
</organism>